<protein>
    <recommendedName>
        <fullName evidence="5">SNARE-interacting protein KEULE</fullName>
    </recommendedName>
</protein>
<dbReference type="Gene3D" id="3.40.50.2060">
    <property type="match status" value="1"/>
</dbReference>
<name>A0ABU6V5Z4_9FABA</name>
<dbReference type="InterPro" id="IPR027482">
    <property type="entry name" value="Sec1-like_dom2"/>
</dbReference>
<reference evidence="3 4" key="1">
    <citation type="journal article" date="2023" name="Plants (Basel)">
        <title>Bridging the Gap: Combining Genomics and Transcriptomics Approaches to Understand Stylosanthes scabra, an Orphan Legume from the Brazilian Caatinga.</title>
        <authorList>
            <person name="Ferreira-Neto J.R.C."/>
            <person name="da Silva M.D."/>
            <person name="Binneck E."/>
            <person name="de Melo N.F."/>
            <person name="da Silva R.H."/>
            <person name="de Melo A.L.T.M."/>
            <person name="Pandolfi V."/>
            <person name="Bustamante F.O."/>
            <person name="Brasileiro-Vidal A.C."/>
            <person name="Benko-Iseppon A.M."/>
        </authorList>
    </citation>
    <scope>NUCLEOTIDE SEQUENCE [LARGE SCALE GENOMIC DNA]</scope>
    <source>
        <tissue evidence="3">Leaves</tissue>
    </source>
</reference>
<feature type="region of interest" description="Disordered" evidence="2">
    <location>
        <begin position="542"/>
        <end position="587"/>
    </location>
</feature>
<dbReference type="Gene3D" id="3.90.830.10">
    <property type="entry name" value="Syntaxin Binding Protein 1, Chain A, domain 2"/>
    <property type="match status" value="1"/>
</dbReference>
<dbReference type="PIRSF" id="PIRSF005715">
    <property type="entry name" value="VPS45_Sec1"/>
    <property type="match status" value="1"/>
</dbReference>
<dbReference type="PANTHER" id="PTHR11679">
    <property type="entry name" value="VESICLE PROTEIN SORTING-ASSOCIATED"/>
    <property type="match status" value="1"/>
</dbReference>
<keyword evidence="4" id="KW-1185">Reference proteome</keyword>
<dbReference type="EMBL" id="JASCZI010151057">
    <property type="protein sequence ID" value="MED6168205.1"/>
    <property type="molecule type" value="Genomic_DNA"/>
</dbReference>
<dbReference type="Pfam" id="PF00995">
    <property type="entry name" value="Sec1"/>
    <property type="match status" value="1"/>
</dbReference>
<evidence type="ECO:0000313" key="4">
    <source>
        <dbReference type="Proteomes" id="UP001341840"/>
    </source>
</evidence>
<dbReference type="InterPro" id="IPR001619">
    <property type="entry name" value="Sec1-like"/>
</dbReference>
<proteinExistence type="inferred from homology"/>
<comment type="caution">
    <text evidence="3">The sequence shown here is derived from an EMBL/GenBank/DDBJ whole genome shotgun (WGS) entry which is preliminary data.</text>
</comment>
<comment type="similarity">
    <text evidence="1">Belongs to the STXBP/unc-18/SEC1 family.</text>
</comment>
<organism evidence="3 4">
    <name type="scientific">Stylosanthes scabra</name>
    <dbReference type="NCBI Taxonomy" id="79078"/>
    <lineage>
        <taxon>Eukaryota</taxon>
        <taxon>Viridiplantae</taxon>
        <taxon>Streptophyta</taxon>
        <taxon>Embryophyta</taxon>
        <taxon>Tracheophyta</taxon>
        <taxon>Spermatophyta</taxon>
        <taxon>Magnoliopsida</taxon>
        <taxon>eudicotyledons</taxon>
        <taxon>Gunneridae</taxon>
        <taxon>Pentapetalae</taxon>
        <taxon>rosids</taxon>
        <taxon>fabids</taxon>
        <taxon>Fabales</taxon>
        <taxon>Fabaceae</taxon>
        <taxon>Papilionoideae</taxon>
        <taxon>50 kb inversion clade</taxon>
        <taxon>dalbergioids sensu lato</taxon>
        <taxon>Dalbergieae</taxon>
        <taxon>Pterocarpus clade</taxon>
        <taxon>Stylosanthes</taxon>
    </lineage>
</organism>
<sequence>MSMSDSDSSSYAADYKNFKQISRERLLHEMLRSAKTGDSKSTWKVLIMDKLTVKIMSHSCKMADITDEGVSLVEDIYKRRQPLPTMDAIYFIQPTRENVIMFLSDMSGRKPLYRKAFVFFSSSISKELVMEIKKDALVLPRIGALREMNLEYFAIDSQAFVTNNERAFEELFGDEENHHKAVATLNVMAMRIATVFASLREFPTVRFRAAKSLDATTMTTFRDLIPTKLAAGVWDCITKYKKTIPNFPQTETCELLIIDRTIDQIAPVIHEWTYDAMCHDLLNMDGNKYVHEVPGKNGGLPEKKEVLLEDHDPIWLELRHAHIADASERLHEKMTNFVSKNKAAQIQHGSRGNGEISTRDIQKMVQALPQYSEQIDKLSLHVEIAGKINRIIRESGLREIGQLEQNLVFGDAGVKDVIKFLTANEDAIRENKLRLLMILAAIYPEKFEGETGLNLMKVARLTNEDMIAINNLRMLVGQPETKKTSTGAFALKFDIKKKRAARKDRAGEEETWQLSRFYPILEELIEKVSKNELSKEDYPCLNDPGPTIHGSSPYAQLHQNPPAHSMRSRRTPTWARPRGSDDGYSSDSVLKHSSSDFKKMGQRIFIFIVGGATRSELRACHKLTGKLRREVILGSTSLDDPATFITKLKLLTAQELSLDDLLI</sequence>
<evidence type="ECO:0000256" key="1">
    <source>
        <dbReference type="ARBA" id="ARBA00009884"/>
    </source>
</evidence>
<dbReference type="InterPro" id="IPR043127">
    <property type="entry name" value="Sec-1-like_dom3a"/>
</dbReference>
<evidence type="ECO:0008006" key="5">
    <source>
        <dbReference type="Google" id="ProtNLM"/>
    </source>
</evidence>
<accession>A0ABU6V5Z4</accession>
<dbReference type="Gene3D" id="1.25.40.60">
    <property type="match status" value="1"/>
</dbReference>
<evidence type="ECO:0000313" key="3">
    <source>
        <dbReference type="EMBL" id="MED6168205.1"/>
    </source>
</evidence>
<dbReference type="InterPro" id="IPR043154">
    <property type="entry name" value="Sec-1-like_dom1"/>
</dbReference>
<evidence type="ECO:0000256" key="2">
    <source>
        <dbReference type="SAM" id="MobiDB-lite"/>
    </source>
</evidence>
<dbReference type="Proteomes" id="UP001341840">
    <property type="component" value="Unassembled WGS sequence"/>
</dbReference>
<gene>
    <name evidence="3" type="ORF">PIB30_009709</name>
</gene>
<dbReference type="Gene3D" id="3.40.50.1910">
    <property type="match status" value="1"/>
</dbReference>
<dbReference type="SUPFAM" id="SSF56815">
    <property type="entry name" value="Sec1/munc18-like (SM) proteins"/>
    <property type="match status" value="1"/>
</dbReference>
<dbReference type="InterPro" id="IPR036045">
    <property type="entry name" value="Sec1-like_sf"/>
</dbReference>
<feature type="compositionally biased region" description="Polar residues" evidence="2">
    <location>
        <begin position="549"/>
        <end position="559"/>
    </location>
</feature>